<sequence>MTPQQAGRPNAPITIIFLNRASPNTPPGPQFNPPSCEVSDFLLLRINHLGTVSDRLAIVFYTDQSSLDLIQLLIVWQSFLTPIDLLDCISQSIVLQVPQPHQAKHIYLFKEATH</sequence>
<gene>
    <name evidence="1" type="ORF">PGTUg99_024953</name>
</gene>
<comment type="caution">
    <text evidence="1">The sequence shown here is derived from an EMBL/GenBank/DDBJ whole genome shotgun (WGS) entry which is preliminary data.</text>
</comment>
<organism evidence="1 2">
    <name type="scientific">Puccinia graminis f. sp. tritici</name>
    <dbReference type="NCBI Taxonomy" id="56615"/>
    <lineage>
        <taxon>Eukaryota</taxon>
        <taxon>Fungi</taxon>
        <taxon>Dikarya</taxon>
        <taxon>Basidiomycota</taxon>
        <taxon>Pucciniomycotina</taxon>
        <taxon>Pucciniomycetes</taxon>
        <taxon>Pucciniales</taxon>
        <taxon>Pucciniaceae</taxon>
        <taxon>Puccinia</taxon>
    </lineage>
</organism>
<dbReference type="EMBL" id="VDEP01000206">
    <property type="protein sequence ID" value="KAA1123834.1"/>
    <property type="molecule type" value="Genomic_DNA"/>
</dbReference>
<dbReference type="AlphaFoldDB" id="A0A5B0RGI5"/>
<evidence type="ECO:0000313" key="2">
    <source>
        <dbReference type="Proteomes" id="UP000325313"/>
    </source>
</evidence>
<dbReference type="Proteomes" id="UP000325313">
    <property type="component" value="Unassembled WGS sequence"/>
</dbReference>
<name>A0A5B0RGI5_PUCGR</name>
<accession>A0A5B0RGI5</accession>
<proteinExistence type="predicted"/>
<evidence type="ECO:0000313" key="1">
    <source>
        <dbReference type="EMBL" id="KAA1123834.1"/>
    </source>
</evidence>
<protein>
    <submittedName>
        <fullName evidence="1">Uncharacterized protein</fullName>
    </submittedName>
</protein>
<reference evidence="1 2" key="1">
    <citation type="submission" date="2019-05" db="EMBL/GenBank/DDBJ databases">
        <title>Emergence of the Ug99 lineage of the wheat stem rust pathogen through somatic hybridization.</title>
        <authorList>
            <person name="Li F."/>
            <person name="Upadhyaya N.M."/>
            <person name="Sperschneider J."/>
            <person name="Matny O."/>
            <person name="Nguyen-Phuc H."/>
            <person name="Mago R."/>
            <person name="Raley C."/>
            <person name="Miller M.E."/>
            <person name="Silverstein K.A.T."/>
            <person name="Henningsen E."/>
            <person name="Hirsch C.D."/>
            <person name="Visser B."/>
            <person name="Pretorius Z.A."/>
            <person name="Steffenson B.J."/>
            <person name="Schwessinger B."/>
            <person name="Dodds P.N."/>
            <person name="Figueroa M."/>
        </authorList>
    </citation>
    <scope>NUCLEOTIDE SEQUENCE [LARGE SCALE GENOMIC DNA]</scope>
    <source>
        <strain evidence="1 2">Ug99</strain>
    </source>
</reference>